<proteinExistence type="predicted"/>
<dbReference type="EMBL" id="JAHRHJ020000001">
    <property type="protein sequence ID" value="KAH9331821.1"/>
    <property type="molecule type" value="Genomic_DNA"/>
</dbReference>
<evidence type="ECO:0000313" key="3">
    <source>
        <dbReference type="Proteomes" id="UP000824469"/>
    </source>
</evidence>
<feature type="non-terminal residue" evidence="2">
    <location>
        <position position="96"/>
    </location>
</feature>
<protein>
    <submittedName>
        <fullName evidence="2">Uncharacterized protein</fullName>
    </submittedName>
</protein>
<sequence>ASQQPNLDPRDVVQAVGPLHHPSDTKGREVAHPVIAPSTGVPSLGESTRTLPASVLLSRKCTGSSVTVIGLLHGGDDLYTVSIQYLPLSGPLINSG</sequence>
<keyword evidence="3" id="KW-1185">Reference proteome</keyword>
<comment type="caution">
    <text evidence="2">The sequence shown here is derived from an EMBL/GenBank/DDBJ whole genome shotgun (WGS) entry which is preliminary data.</text>
</comment>
<evidence type="ECO:0000313" key="2">
    <source>
        <dbReference type="EMBL" id="KAH9331821.1"/>
    </source>
</evidence>
<accession>A0AA38LPN7</accession>
<reference evidence="2 3" key="1">
    <citation type="journal article" date="2021" name="Nat. Plants">
        <title>The Taxus genome provides insights into paclitaxel biosynthesis.</title>
        <authorList>
            <person name="Xiong X."/>
            <person name="Gou J."/>
            <person name="Liao Q."/>
            <person name="Li Y."/>
            <person name="Zhou Q."/>
            <person name="Bi G."/>
            <person name="Li C."/>
            <person name="Du R."/>
            <person name="Wang X."/>
            <person name="Sun T."/>
            <person name="Guo L."/>
            <person name="Liang H."/>
            <person name="Lu P."/>
            <person name="Wu Y."/>
            <person name="Zhang Z."/>
            <person name="Ro D.K."/>
            <person name="Shang Y."/>
            <person name="Huang S."/>
            <person name="Yan J."/>
        </authorList>
    </citation>
    <scope>NUCLEOTIDE SEQUENCE [LARGE SCALE GENOMIC DNA]</scope>
    <source>
        <strain evidence="2">Ta-2019</strain>
    </source>
</reference>
<name>A0AA38LPN7_TAXCH</name>
<feature type="compositionally biased region" description="Basic and acidic residues" evidence="1">
    <location>
        <begin position="21"/>
        <end position="30"/>
    </location>
</feature>
<dbReference type="AlphaFoldDB" id="A0AA38LPN7"/>
<feature type="non-terminal residue" evidence="2">
    <location>
        <position position="1"/>
    </location>
</feature>
<feature type="region of interest" description="Disordered" evidence="1">
    <location>
        <begin position="1"/>
        <end position="30"/>
    </location>
</feature>
<dbReference type="Proteomes" id="UP000824469">
    <property type="component" value="Unassembled WGS sequence"/>
</dbReference>
<evidence type="ECO:0000256" key="1">
    <source>
        <dbReference type="SAM" id="MobiDB-lite"/>
    </source>
</evidence>
<organism evidence="2 3">
    <name type="scientific">Taxus chinensis</name>
    <name type="common">Chinese yew</name>
    <name type="synonym">Taxus wallichiana var. chinensis</name>
    <dbReference type="NCBI Taxonomy" id="29808"/>
    <lineage>
        <taxon>Eukaryota</taxon>
        <taxon>Viridiplantae</taxon>
        <taxon>Streptophyta</taxon>
        <taxon>Embryophyta</taxon>
        <taxon>Tracheophyta</taxon>
        <taxon>Spermatophyta</taxon>
        <taxon>Pinopsida</taxon>
        <taxon>Pinidae</taxon>
        <taxon>Conifers II</taxon>
        <taxon>Cupressales</taxon>
        <taxon>Taxaceae</taxon>
        <taxon>Taxus</taxon>
    </lineage>
</organism>
<gene>
    <name evidence="2" type="ORF">KI387_003929</name>
</gene>